<dbReference type="InterPro" id="IPR036942">
    <property type="entry name" value="Beta-barrel_TonB_sf"/>
</dbReference>
<evidence type="ECO:0000256" key="1">
    <source>
        <dbReference type="ARBA" id="ARBA00004442"/>
    </source>
</evidence>
<dbReference type="EMBL" id="CP003587">
    <property type="protein sequence ID" value="AGY57605.1"/>
    <property type="molecule type" value="Genomic_DNA"/>
</dbReference>
<organism evidence="4 5">
    <name type="scientific">Gloeobacter kilaueensis (strain ATCC BAA-2537 / CCAP 1431/1 / ULC 316 / JS1)</name>
    <dbReference type="NCBI Taxonomy" id="1183438"/>
    <lineage>
        <taxon>Bacteria</taxon>
        <taxon>Bacillati</taxon>
        <taxon>Cyanobacteriota</taxon>
        <taxon>Cyanophyceae</taxon>
        <taxon>Gloeobacterales</taxon>
        <taxon>Gloeobacteraceae</taxon>
        <taxon>Gloeobacter</taxon>
    </lineage>
</organism>
<name>U5QIU2_GLOK1</name>
<dbReference type="KEGG" id="glj:GKIL_1359"/>
<accession>U5QIU2</accession>
<gene>
    <name evidence="4" type="ORF">GKIL_1359</name>
</gene>
<dbReference type="AlphaFoldDB" id="U5QIU2"/>
<dbReference type="eggNOG" id="COG4771">
    <property type="taxonomic scope" value="Bacteria"/>
</dbReference>
<dbReference type="GO" id="GO:0009279">
    <property type="term" value="C:cell outer membrane"/>
    <property type="evidence" value="ECO:0007669"/>
    <property type="project" value="UniProtKB-SubCell"/>
</dbReference>
<dbReference type="Gene3D" id="2.40.170.20">
    <property type="entry name" value="TonB-dependent receptor, beta-barrel domain"/>
    <property type="match status" value="1"/>
</dbReference>
<evidence type="ECO:0000256" key="3">
    <source>
        <dbReference type="ARBA" id="ARBA00023237"/>
    </source>
</evidence>
<comment type="subcellular location">
    <subcellularLocation>
        <location evidence="1">Cell outer membrane</location>
    </subcellularLocation>
</comment>
<protein>
    <submittedName>
        <fullName evidence="4">Outer membrane cobalamin receptor protein</fullName>
    </submittedName>
</protein>
<dbReference type="SUPFAM" id="SSF56935">
    <property type="entry name" value="Porins"/>
    <property type="match status" value="1"/>
</dbReference>
<keyword evidence="2" id="KW-0472">Membrane</keyword>
<proteinExistence type="predicted"/>
<dbReference type="RefSeq" id="WP_023172699.1">
    <property type="nucleotide sequence ID" value="NC_022600.1"/>
</dbReference>
<keyword evidence="3" id="KW-0998">Cell outer membrane</keyword>
<dbReference type="HOGENOM" id="CLU_2990298_0_0_3"/>
<evidence type="ECO:0000313" key="4">
    <source>
        <dbReference type="EMBL" id="AGY57605.1"/>
    </source>
</evidence>
<dbReference type="Proteomes" id="UP000017396">
    <property type="component" value="Chromosome"/>
</dbReference>
<evidence type="ECO:0000313" key="5">
    <source>
        <dbReference type="Proteomes" id="UP000017396"/>
    </source>
</evidence>
<keyword evidence="5" id="KW-1185">Reference proteome</keyword>
<dbReference type="STRING" id="1183438.GKIL_1359"/>
<reference evidence="4 5" key="1">
    <citation type="journal article" date="2013" name="PLoS ONE">
        <title>Cultivation and Complete Genome Sequencing of Gloeobacter kilaueensis sp. nov., from a Lava Cave in Kilauea Caldera, Hawai'i.</title>
        <authorList>
            <person name="Saw J.H."/>
            <person name="Schatz M."/>
            <person name="Brown M.V."/>
            <person name="Kunkel D.D."/>
            <person name="Foster J.S."/>
            <person name="Shick H."/>
            <person name="Christensen S."/>
            <person name="Hou S."/>
            <person name="Wan X."/>
            <person name="Donachie S.P."/>
        </authorList>
    </citation>
    <scope>NUCLEOTIDE SEQUENCE [LARGE SCALE GENOMIC DNA]</scope>
    <source>
        <strain evidence="5">JS</strain>
    </source>
</reference>
<sequence length="57" mass="6395">MTTAPFLNLDLNVAIPLTPFFTLTGSVFNLTDTQYEYLDGNPAPGMTFRIGGRLEWR</sequence>
<keyword evidence="4" id="KW-0675">Receptor</keyword>
<evidence type="ECO:0000256" key="2">
    <source>
        <dbReference type="ARBA" id="ARBA00023136"/>
    </source>
</evidence>